<evidence type="ECO:0000256" key="1">
    <source>
        <dbReference type="SAM" id="MobiDB-lite"/>
    </source>
</evidence>
<feature type="transmembrane region" description="Helical" evidence="2">
    <location>
        <begin position="407"/>
        <end position="432"/>
    </location>
</feature>
<feature type="transmembrane region" description="Helical" evidence="2">
    <location>
        <begin position="165"/>
        <end position="184"/>
    </location>
</feature>
<reference evidence="3 4" key="1">
    <citation type="submission" date="2024-03" db="EMBL/GenBank/DDBJ databases">
        <title>The Acrasis kona genome and developmental transcriptomes reveal deep origins of eukaryotic multicellular pathways.</title>
        <authorList>
            <person name="Sheikh S."/>
            <person name="Fu C.-J."/>
            <person name="Brown M.W."/>
            <person name="Baldauf S.L."/>
        </authorList>
    </citation>
    <scope>NUCLEOTIDE SEQUENCE [LARGE SCALE GENOMIC DNA]</scope>
    <source>
        <strain evidence="3 4">ATCC MYA-3509</strain>
    </source>
</reference>
<evidence type="ECO:0000313" key="4">
    <source>
        <dbReference type="Proteomes" id="UP001431209"/>
    </source>
</evidence>
<keyword evidence="2" id="KW-1133">Transmembrane helix</keyword>
<keyword evidence="3" id="KW-0675">Receptor</keyword>
<name>A0AAW2ZFA1_9EUKA</name>
<feature type="transmembrane region" description="Helical" evidence="2">
    <location>
        <begin position="491"/>
        <end position="509"/>
    </location>
</feature>
<dbReference type="AlphaFoldDB" id="A0AAW2ZFA1"/>
<sequence>MDLTSYSLRALLFVRRETFTANITRGSANCTDISWEHVLKLLLLDFKRYYQKSPALLQNPVTVSYMYNETFQLNPKRCLVEKDSKISCGRKKNSFDSIMRNVVPLFQIVLMVIFTFKFCSGRMIDKIHPGHIFVAIYSTTYRYLKRGNPSTFGQDSSLIVERALYCMYWVIISILIFLAYYLNLYLSESTCMFCNVSAMILCLIWIIIFLYYFWNNITNNNTTEGIGKSINNSSEEKEEELVDCTEEITGEAIIDNHSGTIKFSGICRRKVSLNPVNHTVVTSKKDTPSSPNTNGGKPENLDKGNTWIKPCLAVLLLIAFYLFWVATFVYCTFSTTQHIFYTYAIPIVYVSITLVSCRTAYIEEEPENRMEITVISSFVAPPLYSVVSMIVRVSLGYAQVFSQMPSQGYVVCVIILIAWCAVCTYANLVTIIRKEISGIQKGTIIPSTCNKILQTFHRKEIGQLIIYLCLFGFAQCLLFFIVISFNVQNLGSSPVTVMLALLATIPNFIQNYLLPSGAVSNEQTKTLSQRNNGYAPLSQVDDENLELQSLDTTDATSPV</sequence>
<comment type="caution">
    <text evidence="3">The sequence shown here is derived from an EMBL/GenBank/DDBJ whole genome shotgun (WGS) entry which is preliminary data.</text>
</comment>
<organism evidence="3 4">
    <name type="scientific">Acrasis kona</name>
    <dbReference type="NCBI Taxonomy" id="1008807"/>
    <lineage>
        <taxon>Eukaryota</taxon>
        <taxon>Discoba</taxon>
        <taxon>Heterolobosea</taxon>
        <taxon>Tetramitia</taxon>
        <taxon>Eutetramitia</taxon>
        <taxon>Acrasidae</taxon>
        <taxon>Acrasis</taxon>
    </lineage>
</organism>
<dbReference type="Proteomes" id="UP001431209">
    <property type="component" value="Unassembled WGS sequence"/>
</dbReference>
<feature type="transmembrane region" description="Helical" evidence="2">
    <location>
        <begin position="339"/>
        <end position="361"/>
    </location>
</feature>
<evidence type="ECO:0000313" key="3">
    <source>
        <dbReference type="EMBL" id="KAL0487334.1"/>
    </source>
</evidence>
<feature type="transmembrane region" description="Helical" evidence="2">
    <location>
        <begin position="196"/>
        <end position="214"/>
    </location>
</feature>
<keyword evidence="2" id="KW-0472">Membrane</keyword>
<evidence type="ECO:0000256" key="2">
    <source>
        <dbReference type="SAM" id="Phobius"/>
    </source>
</evidence>
<keyword evidence="4" id="KW-1185">Reference proteome</keyword>
<gene>
    <name evidence="3" type="ORF">AKO1_000822</name>
</gene>
<feature type="compositionally biased region" description="Polar residues" evidence="1">
    <location>
        <begin position="281"/>
        <end position="295"/>
    </location>
</feature>
<keyword evidence="2" id="KW-0812">Transmembrane</keyword>
<proteinExistence type="predicted"/>
<dbReference type="EMBL" id="JAOPGA020001331">
    <property type="protein sequence ID" value="KAL0487334.1"/>
    <property type="molecule type" value="Genomic_DNA"/>
</dbReference>
<accession>A0AAW2ZFA1</accession>
<feature type="region of interest" description="Disordered" evidence="1">
    <location>
        <begin position="281"/>
        <end position="301"/>
    </location>
</feature>
<feature type="transmembrane region" description="Helical" evidence="2">
    <location>
        <begin position="464"/>
        <end position="485"/>
    </location>
</feature>
<feature type="transmembrane region" description="Helical" evidence="2">
    <location>
        <begin position="311"/>
        <end position="333"/>
    </location>
</feature>
<feature type="transmembrane region" description="Helical" evidence="2">
    <location>
        <begin position="98"/>
        <end position="116"/>
    </location>
</feature>
<protein>
    <submittedName>
        <fullName evidence="3">G-protein coupled receptor</fullName>
    </submittedName>
</protein>